<comment type="similarity">
    <text evidence="1">Belongs to the ABC transporter superfamily.</text>
</comment>
<dbReference type="OrthoDB" id="10255969at2759"/>
<dbReference type="GeneID" id="25264016"/>
<keyword evidence="6" id="KW-0378">Hydrolase</keyword>
<dbReference type="SMART" id="SM00382">
    <property type="entry name" value="AAA"/>
    <property type="match status" value="1"/>
</dbReference>
<dbReference type="HOGENOM" id="CLU_000604_45_3_1"/>
<feature type="domain" description="ABC transporter" evidence="5">
    <location>
        <begin position="433"/>
        <end position="708"/>
    </location>
</feature>
<keyword evidence="4" id="KW-0067">ATP-binding</keyword>
<protein>
    <submittedName>
        <fullName evidence="6">p-loop containing nucleoside triphosphate hydrolase protein</fullName>
    </submittedName>
</protein>
<dbReference type="AlphaFoldDB" id="A0A066WFS3"/>
<keyword evidence="7" id="KW-1185">Reference proteome</keyword>
<dbReference type="PANTHER" id="PTHR43117:SF4">
    <property type="entry name" value="OSMOPROTECTANT IMPORT ATP-BINDING PROTEIN OSMV"/>
    <property type="match status" value="1"/>
</dbReference>
<dbReference type="SUPFAM" id="SSF52540">
    <property type="entry name" value="P-loop containing nucleoside triphosphate hydrolases"/>
    <property type="match status" value="2"/>
</dbReference>
<dbReference type="FunCoup" id="A0A066WFS3">
    <property type="interactions" value="67"/>
</dbReference>
<dbReference type="PANTHER" id="PTHR43117">
    <property type="entry name" value="OSMOPROTECTANT IMPORT ATP-BINDING PROTEIN OSMV"/>
    <property type="match status" value="1"/>
</dbReference>
<evidence type="ECO:0000256" key="1">
    <source>
        <dbReference type="ARBA" id="ARBA00005417"/>
    </source>
</evidence>
<dbReference type="Gene3D" id="3.40.50.300">
    <property type="entry name" value="P-loop containing nucleotide triphosphate hydrolases"/>
    <property type="match status" value="2"/>
</dbReference>
<dbReference type="Pfam" id="PF00005">
    <property type="entry name" value="ABC_tran"/>
    <property type="match status" value="1"/>
</dbReference>
<organism evidence="6 7">
    <name type="scientific">Tilletiaria anomala (strain ATCC 24038 / CBS 436.72 / UBC 951)</name>
    <dbReference type="NCBI Taxonomy" id="1037660"/>
    <lineage>
        <taxon>Eukaryota</taxon>
        <taxon>Fungi</taxon>
        <taxon>Dikarya</taxon>
        <taxon>Basidiomycota</taxon>
        <taxon>Ustilaginomycotina</taxon>
        <taxon>Exobasidiomycetes</taxon>
        <taxon>Georgefischeriales</taxon>
        <taxon>Tilletiariaceae</taxon>
        <taxon>Tilletiaria</taxon>
    </lineage>
</organism>
<reference evidence="6 7" key="1">
    <citation type="submission" date="2014-05" db="EMBL/GenBank/DDBJ databases">
        <title>Draft genome sequence of a rare smut relative, Tilletiaria anomala UBC 951.</title>
        <authorList>
            <consortium name="DOE Joint Genome Institute"/>
            <person name="Toome M."/>
            <person name="Kuo A."/>
            <person name="Henrissat B."/>
            <person name="Lipzen A."/>
            <person name="Tritt A."/>
            <person name="Yoshinaga Y."/>
            <person name="Zane M."/>
            <person name="Barry K."/>
            <person name="Grigoriev I.V."/>
            <person name="Spatafora J.W."/>
            <person name="Aimea M.C."/>
        </authorList>
    </citation>
    <scope>NUCLEOTIDE SEQUENCE [LARGE SCALE GENOMIC DNA]</scope>
    <source>
        <strain evidence="6 7">UBC 951</strain>
    </source>
</reference>
<keyword evidence="3" id="KW-0547">Nucleotide-binding</keyword>
<dbReference type="Proteomes" id="UP000027361">
    <property type="component" value="Unassembled WGS sequence"/>
</dbReference>
<proteinExistence type="inferred from homology"/>
<name>A0A066WFS3_TILAU</name>
<evidence type="ECO:0000313" key="7">
    <source>
        <dbReference type="Proteomes" id="UP000027361"/>
    </source>
</evidence>
<comment type="caution">
    <text evidence="6">The sequence shown here is derived from an EMBL/GenBank/DDBJ whole genome shotgun (WGS) entry which is preliminary data.</text>
</comment>
<dbReference type="InterPro" id="IPR003439">
    <property type="entry name" value="ABC_transporter-like_ATP-bd"/>
</dbReference>
<keyword evidence="2" id="KW-0813">Transport</keyword>
<evidence type="ECO:0000256" key="3">
    <source>
        <dbReference type="ARBA" id="ARBA00022741"/>
    </source>
</evidence>
<dbReference type="RefSeq" id="XP_013244674.1">
    <property type="nucleotide sequence ID" value="XM_013389220.1"/>
</dbReference>
<dbReference type="InParanoid" id="A0A066WFS3"/>
<gene>
    <name evidence="6" type="ORF">K437DRAFT_254927</name>
</gene>
<evidence type="ECO:0000256" key="4">
    <source>
        <dbReference type="ARBA" id="ARBA00022840"/>
    </source>
</evidence>
<evidence type="ECO:0000259" key="5">
    <source>
        <dbReference type="PROSITE" id="PS50893"/>
    </source>
</evidence>
<dbReference type="STRING" id="1037660.A0A066WFS3"/>
<dbReference type="PROSITE" id="PS50893">
    <property type="entry name" value="ABC_TRANSPORTER_2"/>
    <property type="match status" value="2"/>
</dbReference>
<dbReference type="InterPro" id="IPR027417">
    <property type="entry name" value="P-loop_NTPase"/>
</dbReference>
<feature type="domain" description="ABC transporter" evidence="5">
    <location>
        <begin position="149"/>
        <end position="400"/>
    </location>
</feature>
<dbReference type="GO" id="GO:0005524">
    <property type="term" value="F:ATP binding"/>
    <property type="evidence" value="ECO:0007669"/>
    <property type="project" value="UniProtKB-KW"/>
</dbReference>
<dbReference type="InterPro" id="IPR003593">
    <property type="entry name" value="AAA+_ATPase"/>
</dbReference>
<evidence type="ECO:0000256" key="2">
    <source>
        <dbReference type="ARBA" id="ARBA00022448"/>
    </source>
</evidence>
<dbReference type="CDD" id="cd00267">
    <property type="entry name" value="ABC_ATPase"/>
    <property type="match status" value="1"/>
</dbReference>
<dbReference type="EMBL" id="JMSN01000017">
    <property type="protein sequence ID" value="KDN51338.1"/>
    <property type="molecule type" value="Genomic_DNA"/>
</dbReference>
<sequence length="714" mass="76353">MTLQLRSGCGACEHVGYVAQRRVLNHLAAWRAPSYLRLRLPSSVELSAKQYEPRRDVQTDAAPRPPLFELRASGSTARVSHCISSSSGHVSPKTSHLPAPLKEPWIVHDAGESECWAIIGPAIEAGGETKAALIRFLLGRHSPTQHPHLTTSHPFLSTSNRSASQAMQHVTFSTRIASCTSAGAGAGNFVDFSARYGAIRTVDKVTLYESLLEQLGVFTGNIAAMKLLPDPLAPGAEADTKVEGIEGADAAELGRFKWSSEQARRKGIAAAQHADAVVRSSAKLLNLDGELLHCPLIALSNGQTRRARILATLLAGGECIIMEEPYTGLDPPTRAKVSKLLAELHAKRAPRVIMVLREQDSLPNFVTHVLRIDDAGEVVSMGRLSGSSERDSSSSVSGVHAAFGANAPGGYDVVVANAKRGIGQGDMQAAAVVELSGVTIAYKGKKVLSDVSMRIAPGSRTVLVGDNGSGKTTLLSLLLGDHPLSYALPAEQLRLFGAARRDRSNSTVHLHAKVGHFSPELFNAFPRRPLELAGLSVGEAVASGFENIFTRRSYSGEQMSRVHALLAHFADLLRINAKSSVASSSAGGTSGNADNVALLATQPFMNLTAGSQAVVLFLRALVHAPQLLILDEPFQGMDRRQVQRVRRFIDSAGSTQDGWEGDVFVTGSNEQGREADRKARQGMAVVVVSHYEEEWPSTCGKLLRLQEGVVSESI</sequence>
<evidence type="ECO:0000313" key="6">
    <source>
        <dbReference type="EMBL" id="KDN51338.1"/>
    </source>
</evidence>
<accession>A0A066WFS3</accession>
<dbReference type="OMA" id="ECWAIIA"/>
<dbReference type="GO" id="GO:0016887">
    <property type="term" value="F:ATP hydrolysis activity"/>
    <property type="evidence" value="ECO:0007669"/>
    <property type="project" value="InterPro"/>
</dbReference>